<proteinExistence type="predicted"/>
<feature type="domain" description="GRF-type" evidence="7">
    <location>
        <begin position="426"/>
        <end position="489"/>
    </location>
</feature>
<dbReference type="Proteomes" id="UP001527925">
    <property type="component" value="Unassembled WGS sequence"/>
</dbReference>
<evidence type="ECO:0000256" key="2">
    <source>
        <dbReference type="ARBA" id="ARBA00022771"/>
    </source>
</evidence>
<dbReference type="InterPro" id="IPR037151">
    <property type="entry name" value="AlkB-like_sf"/>
</dbReference>
<dbReference type="PROSITE" id="PS51471">
    <property type="entry name" value="FE2OG_OXY"/>
    <property type="match status" value="1"/>
</dbReference>
<evidence type="ECO:0000256" key="5">
    <source>
        <dbReference type="SAM" id="MobiDB-lite"/>
    </source>
</evidence>
<keyword evidence="9" id="KW-1185">Reference proteome</keyword>
<feature type="compositionally biased region" description="Low complexity" evidence="5">
    <location>
        <begin position="95"/>
        <end position="108"/>
    </location>
</feature>
<dbReference type="Pfam" id="PF13532">
    <property type="entry name" value="2OG-FeII_Oxy_2"/>
    <property type="match status" value="1"/>
</dbReference>
<dbReference type="InterPro" id="IPR010666">
    <property type="entry name" value="Znf_GRF"/>
</dbReference>
<feature type="domain" description="Fe2OG dioxygenase" evidence="6">
    <location>
        <begin position="257"/>
        <end position="416"/>
    </location>
</feature>
<evidence type="ECO:0000256" key="4">
    <source>
        <dbReference type="PROSITE-ProRule" id="PRU01343"/>
    </source>
</evidence>
<evidence type="ECO:0000313" key="8">
    <source>
        <dbReference type="EMBL" id="KAL2914733.1"/>
    </source>
</evidence>
<dbReference type="PROSITE" id="PS51999">
    <property type="entry name" value="ZF_GRF"/>
    <property type="match status" value="1"/>
</dbReference>
<feature type="region of interest" description="Disordered" evidence="5">
    <location>
        <begin position="76"/>
        <end position="113"/>
    </location>
</feature>
<accession>A0ABR4N5C0</accession>
<comment type="caution">
    <text evidence="8">The sequence shown here is derived from an EMBL/GenBank/DDBJ whole genome shotgun (WGS) entry which is preliminary data.</text>
</comment>
<name>A0ABR4N5C0_9FUNG</name>
<protein>
    <recommendedName>
        <fullName evidence="10">Fe2OG dioxygenase domain-containing protein</fullName>
    </recommendedName>
</protein>
<evidence type="ECO:0000313" key="9">
    <source>
        <dbReference type="Proteomes" id="UP001527925"/>
    </source>
</evidence>
<feature type="region of interest" description="Disordered" evidence="5">
    <location>
        <begin position="455"/>
        <end position="476"/>
    </location>
</feature>
<dbReference type="EMBL" id="JADGIZ020000030">
    <property type="protein sequence ID" value="KAL2914733.1"/>
    <property type="molecule type" value="Genomic_DNA"/>
</dbReference>
<dbReference type="SUPFAM" id="SSF51197">
    <property type="entry name" value="Clavaminate synthase-like"/>
    <property type="match status" value="1"/>
</dbReference>
<sequence length="490" mass="52253">MSGELDDSFARLVQRFGDRLADETVLDTLLECGGDEGRARAQLAAMASALRPTAGSHGSTTARKRVSGMLDGFVKRRRGAEASSPPGRPGPTPEPAAEAAPASCADPGPLAPGQRNALAEIMAAAPSQSAAGSPDRPRLMLLKPATVAAHVPCEFIAGVLPDDLAAALLRDMLAEALSWKPLPVVMFDKLLGSPHNTHTYVDRSRVGTQQFRYGVTSPDASDWLPSIRAAEAIVTAVVNERYGRRRLDPLEIRGQWRPDMIVANSYFGPSEHFGAHNDKLTYIGPRPVIASLTLGASRTFRIRRLALPPDLPAPTEAASDAVSGSEAPQAPLASASTVPAEAAAAISAPPDGDAQARTFDILLPHNSLLIMFPPMQERYKHELPPVGSSLTRPTGTLVPHPISGETRINLTFRMTRPEVVAAIPKCSCGAPCEMRVVIKQRETLGRYFWQCRGDKAGGKSDGQPAERDTSGGRPAGDLRCGFFQWASFGQ</sequence>
<reference evidence="8 9" key="1">
    <citation type="submission" date="2023-09" db="EMBL/GenBank/DDBJ databases">
        <title>Pangenome analysis of Batrachochytrium dendrobatidis and related Chytrids.</title>
        <authorList>
            <person name="Yacoub M.N."/>
            <person name="Stajich J.E."/>
            <person name="James T.Y."/>
        </authorList>
    </citation>
    <scope>NUCLEOTIDE SEQUENCE [LARGE SCALE GENOMIC DNA]</scope>
    <source>
        <strain evidence="8 9">JEL0888</strain>
    </source>
</reference>
<evidence type="ECO:0000259" key="7">
    <source>
        <dbReference type="PROSITE" id="PS51999"/>
    </source>
</evidence>
<keyword evidence="1" id="KW-0479">Metal-binding</keyword>
<evidence type="ECO:0008006" key="10">
    <source>
        <dbReference type="Google" id="ProtNLM"/>
    </source>
</evidence>
<keyword evidence="2 4" id="KW-0863">Zinc-finger</keyword>
<keyword evidence="3" id="KW-0862">Zinc</keyword>
<evidence type="ECO:0000256" key="1">
    <source>
        <dbReference type="ARBA" id="ARBA00022723"/>
    </source>
</evidence>
<dbReference type="PANTHER" id="PTHR31212">
    <property type="entry name" value="ALPHA-KETOGLUTARATE-DEPENDENT DIOXYGENASE ALKB HOMOLOG 3"/>
    <property type="match status" value="1"/>
</dbReference>
<dbReference type="Gene3D" id="2.60.120.590">
    <property type="entry name" value="Alpha-ketoglutarate-dependent dioxygenase AlkB-like"/>
    <property type="match status" value="1"/>
</dbReference>
<evidence type="ECO:0000259" key="6">
    <source>
        <dbReference type="PROSITE" id="PS51471"/>
    </source>
</evidence>
<feature type="region of interest" description="Disordered" evidence="5">
    <location>
        <begin position="314"/>
        <end position="336"/>
    </location>
</feature>
<dbReference type="PANTHER" id="PTHR31212:SF4">
    <property type="entry name" value="ALPHA-KETOGLUTARATE-DEPENDENT DIOXYGENASE ALKB HOMOLOG 3"/>
    <property type="match status" value="1"/>
</dbReference>
<gene>
    <name evidence="8" type="ORF">HK105_205664</name>
</gene>
<feature type="compositionally biased region" description="Basic and acidic residues" evidence="5">
    <location>
        <begin position="455"/>
        <end position="470"/>
    </location>
</feature>
<dbReference type="InterPro" id="IPR032854">
    <property type="entry name" value="ALKBH3"/>
</dbReference>
<evidence type="ECO:0000256" key="3">
    <source>
        <dbReference type="ARBA" id="ARBA00022833"/>
    </source>
</evidence>
<dbReference type="InterPro" id="IPR005123">
    <property type="entry name" value="Oxoglu/Fe-dep_dioxygenase_dom"/>
</dbReference>
<organism evidence="8 9">
    <name type="scientific">Polyrhizophydium stewartii</name>
    <dbReference type="NCBI Taxonomy" id="2732419"/>
    <lineage>
        <taxon>Eukaryota</taxon>
        <taxon>Fungi</taxon>
        <taxon>Fungi incertae sedis</taxon>
        <taxon>Chytridiomycota</taxon>
        <taxon>Chytridiomycota incertae sedis</taxon>
        <taxon>Chytridiomycetes</taxon>
        <taxon>Rhizophydiales</taxon>
        <taxon>Rhizophydiales incertae sedis</taxon>
        <taxon>Polyrhizophydium</taxon>
    </lineage>
</organism>
<dbReference type="InterPro" id="IPR027450">
    <property type="entry name" value="AlkB-like"/>
</dbReference>